<evidence type="ECO:0000256" key="6">
    <source>
        <dbReference type="ARBA" id="ARBA00023136"/>
    </source>
</evidence>
<accession>A0A139SUF8</accession>
<evidence type="ECO:0000256" key="8">
    <source>
        <dbReference type="SAM" id="Phobius"/>
    </source>
</evidence>
<dbReference type="PANTHER" id="PTHR30106:SF2">
    <property type="entry name" value="UPF0324 INNER MEMBRANE PROTEIN YEIH"/>
    <property type="match status" value="1"/>
</dbReference>
<organism evidence="9 10">
    <name type="scientific">Cephaloticoccus capnophilus</name>
    <dbReference type="NCBI Taxonomy" id="1548208"/>
    <lineage>
        <taxon>Bacteria</taxon>
        <taxon>Pseudomonadati</taxon>
        <taxon>Verrucomicrobiota</taxon>
        <taxon>Opitutia</taxon>
        <taxon>Opitutales</taxon>
        <taxon>Opitutaceae</taxon>
        <taxon>Cephaloticoccus</taxon>
    </lineage>
</organism>
<evidence type="ECO:0000313" key="10">
    <source>
        <dbReference type="Proteomes" id="UP000071392"/>
    </source>
</evidence>
<evidence type="ECO:0000256" key="5">
    <source>
        <dbReference type="ARBA" id="ARBA00022989"/>
    </source>
</evidence>
<evidence type="ECO:0000256" key="2">
    <source>
        <dbReference type="ARBA" id="ARBA00007977"/>
    </source>
</evidence>
<feature type="transmembrane region" description="Helical" evidence="8">
    <location>
        <begin position="12"/>
        <end position="34"/>
    </location>
</feature>
<feature type="transmembrane region" description="Helical" evidence="8">
    <location>
        <begin position="225"/>
        <end position="242"/>
    </location>
</feature>
<keyword evidence="4 8" id="KW-0812">Transmembrane</keyword>
<evidence type="ECO:0000256" key="1">
    <source>
        <dbReference type="ARBA" id="ARBA00004651"/>
    </source>
</evidence>
<dbReference type="STRING" id="1548208.AXK12_00780"/>
<evidence type="ECO:0000313" key="9">
    <source>
        <dbReference type="EMBL" id="KXU38070.1"/>
    </source>
</evidence>
<feature type="transmembrane region" description="Helical" evidence="8">
    <location>
        <begin position="40"/>
        <end position="61"/>
    </location>
</feature>
<dbReference type="GO" id="GO:0005886">
    <property type="term" value="C:plasma membrane"/>
    <property type="evidence" value="ECO:0007669"/>
    <property type="project" value="UniProtKB-SubCell"/>
</dbReference>
<reference evidence="9 10" key="1">
    <citation type="submission" date="2016-02" db="EMBL/GenBank/DDBJ databases">
        <authorList>
            <person name="Wen L."/>
            <person name="He K."/>
            <person name="Yang H."/>
        </authorList>
    </citation>
    <scope>NUCLEOTIDE SEQUENCE [LARGE SCALE GENOMIC DNA]</scope>
    <source>
        <strain evidence="9 10">CV41</strain>
    </source>
</reference>
<dbReference type="AlphaFoldDB" id="A0A139SUF8"/>
<dbReference type="OrthoDB" id="9811391at2"/>
<dbReference type="Proteomes" id="UP000071392">
    <property type="component" value="Unassembled WGS sequence"/>
</dbReference>
<comment type="similarity">
    <text evidence="2">Belongs to the UPF0324 family.</text>
</comment>
<feature type="region of interest" description="Disordered" evidence="7">
    <location>
        <begin position="260"/>
        <end position="282"/>
    </location>
</feature>
<comment type="caution">
    <text evidence="9">The sequence shown here is derived from an EMBL/GenBank/DDBJ whole genome shotgun (WGS) entry which is preliminary data.</text>
</comment>
<protein>
    <recommendedName>
        <fullName evidence="11">Sulfate exporter family transporter</fullName>
    </recommendedName>
</protein>
<feature type="transmembrane region" description="Helical" evidence="8">
    <location>
        <begin position="160"/>
        <end position="180"/>
    </location>
</feature>
<evidence type="ECO:0000256" key="3">
    <source>
        <dbReference type="ARBA" id="ARBA00022475"/>
    </source>
</evidence>
<gene>
    <name evidence="9" type="ORF">AXK12_00780</name>
</gene>
<evidence type="ECO:0008006" key="11">
    <source>
        <dbReference type="Google" id="ProtNLM"/>
    </source>
</evidence>
<sequence length="377" mass="39398">MSSHNSRPYFPFRTAGPFLWPLGLIGGIAGAALVLEGLPVLRHVGALALALLLGLGLRCVWRVPPTWGTGVSWAAKAFLRFGIVLLGVRLDLLLVWGAGGAILAISVSVVLCGLIGISWLGRRLGLDPVLAMLIAVDSSICGGSAVAAAAPAVGARERDVALVVPLCSLLGTALMLGYTFAQQLWPVSELHYGVMVGATLQEVAQVVAAVTPFAGTVEAGMVAKLSRVALLVPAVSVLGWLWSRRGGGVARPIVWRRTRGRGPSRTVSENSPDGVTREPRPAGKPQRPYFVVGFFAVSLANTILLHGWPEARGWVEAVDGVVLLAAVFTMAMAMAAMGLGTDFSHLRENGLRALACAVLGWAGLAALVALEIWAFAA</sequence>
<dbReference type="EMBL" id="LSZP01000002">
    <property type="protein sequence ID" value="KXU38070.1"/>
    <property type="molecule type" value="Genomic_DNA"/>
</dbReference>
<name>A0A139SUF8_9BACT</name>
<feature type="transmembrane region" description="Helical" evidence="8">
    <location>
        <begin position="129"/>
        <end position="154"/>
    </location>
</feature>
<feature type="transmembrane region" description="Helical" evidence="8">
    <location>
        <begin position="351"/>
        <end position="376"/>
    </location>
</feature>
<feature type="transmembrane region" description="Helical" evidence="8">
    <location>
        <begin position="96"/>
        <end position="117"/>
    </location>
</feature>
<evidence type="ECO:0000256" key="4">
    <source>
        <dbReference type="ARBA" id="ARBA00022692"/>
    </source>
</evidence>
<keyword evidence="3" id="KW-1003">Cell membrane</keyword>
<feature type="transmembrane region" description="Helical" evidence="8">
    <location>
        <begin position="289"/>
        <end position="308"/>
    </location>
</feature>
<keyword evidence="10" id="KW-1185">Reference proteome</keyword>
<keyword evidence="5 8" id="KW-1133">Transmembrane helix</keyword>
<feature type="transmembrane region" description="Helical" evidence="8">
    <location>
        <begin position="73"/>
        <end position="90"/>
    </location>
</feature>
<dbReference type="RefSeq" id="WP_068710756.1">
    <property type="nucleotide sequence ID" value="NZ_LSZP01000002.1"/>
</dbReference>
<dbReference type="InterPro" id="IPR018383">
    <property type="entry name" value="UPF0324_pro"/>
</dbReference>
<proteinExistence type="inferred from homology"/>
<dbReference type="PANTHER" id="PTHR30106">
    <property type="entry name" value="INNER MEMBRANE PROTEIN YEIH-RELATED"/>
    <property type="match status" value="1"/>
</dbReference>
<dbReference type="Pfam" id="PF03601">
    <property type="entry name" value="Cons_hypoth698"/>
    <property type="match status" value="2"/>
</dbReference>
<comment type="subcellular location">
    <subcellularLocation>
        <location evidence="1">Cell membrane</location>
        <topology evidence="1">Multi-pass membrane protein</topology>
    </subcellularLocation>
</comment>
<feature type="transmembrane region" description="Helical" evidence="8">
    <location>
        <begin position="320"/>
        <end position="339"/>
    </location>
</feature>
<evidence type="ECO:0000256" key="7">
    <source>
        <dbReference type="SAM" id="MobiDB-lite"/>
    </source>
</evidence>
<keyword evidence="6 8" id="KW-0472">Membrane</keyword>